<name>A0A1D2M8A4_ORCCI</name>
<dbReference type="AlphaFoldDB" id="A0A1D2M8A4"/>
<evidence type="ECO:0000313" key="5">
    <source>
        <dbReference type="Proteomes" id="UP000094527"/>
    </source>
</evidence>
<feature type="domain" description="Glucose-methanol-choline oxidoreductase C-terminal" evidence="3">
    <location>
        <begin position="42"/>
        <end position="77"/>
    </location>
</feature>
<dbReference type="STRING" id="48709.A0A1D2M8A4"/>
<protein>
    <submittedName>
        <fullName evidence="4">Glucose dehydrogenase [FAD, quinone]</fullName>
    </submittedName>
</protein>
<dbReference type="InterPro" id="IPR007867">
    <property type="entry name" value="GMC_OxRtase_C"/>
</dbReference>
<dbReference type="InterPro" id="IPR036188">
    <property type="entry name" value="FAD/NAD-bd_sf"/>
</dbReference>
<dbReference type="GO" id="GO:0016614">
    <property type="term" value="F:oxidoreductase activity, acting on CH-OH group of donors"/>
    <property type="evidence" value="ECO:0007669"/>
    <property type="project" value="InterPro"/>
</dbReference>
<proteinExistence type="inferred from homology"/>
<feature type="region of interest" description="Disordered" evidence="2">
    <location>
        <begin position="112"/>
        <end position="157"/>
    </location>
</feature>
<accession>A0A1D2M8A4</accession>
<dbReference type="InterPro" id="IPR012132">
    <property type="entry name" value="GMC_OxRdtase"/>
</dbReference>
<dbReference type="Pfam" id="PF05199">
    <property type="entry name" value="GMC_oxred_C"/>
    <property type="match status" value="1"/>
</dbReference>
<dbReference type="OrthoDB" id="269227at2759"/>
<dbReference type="Proteomes" id="UP000094527">
    <property type="component" value="Unassembled WGS sequence"/>
</dbReference>
<evidence type="ECO:0000256" key="2">
    <source>
        <dbReference type="SAM" id="MobiDB-lite"/>
    </source>
</evidence>
<dbReference type="Gene3D" id="3.50.50.60">
    <property type="entry name" value="FAD/NAD(P)-binding domain"/>
    <property type="match status" value="1"/>
</dbReference>
<dbReference type="Gene3D" id="3.30.560.10">
    <property type="entry name" value="Glucose Oxidase, domain 3"/>
    <property type="match status" value="1"/>
</dbReference>
<dbReference type="SUPFAM" id="SSF51905">
    <property type="entry name" value="FAD/NAD(P)-binding domain"/>
    <property type="match status" value="1"/>
</dbReference>
<dbReference type="EMBL" id="LJIJ01002805">
    <property type="protein sequence ID" value="ODM89217.1"/>
    <property type="molecule type" value="Genomic_DNA"/>
</dbReference>
<evidence type="ECO:0000259" key="3">
    <source>
        <dbReference type="Pfam" id="PF05199"/>
    </source>
</evidence>
<comment type="similarity">
    <text evidence="1">Belongs to the GMC oxidoreductase family.</text>
</comment>
<evidence type="ECO:0000256" key="1">
    <source>
        <dbReference type="ARBA" id="ARBA00010790"/>
    </source>
</evidence>
<reference evidence="4 5" key="1">
    <citation type="journal article" date="2016" name="Genome Biol. Evol.">
        <title>Gene Family Evolution Reflects Adaptation to Soil Environmental Stressors in the Genome of the Collembolan Orchesella cincta.</title>
        <authorList>
            <person name="Faddeeva-Vakhrusheva A."/>
            <person name="Derks M.F."/>
            <person name="Anvar S.Y."/>
            <person name="Agamennone V."/>
            <person name="Suring W."/>
            <person name="Smit S."/>
            <person name="van Straalen N.M."/>
            <person name="Roelofs D."/>
        </authorList>
    </citation>
    <scope>NUCLEOTIDE SEQUENCE [LARGE SCALE GENOMIC DNA]</scope>
    <source>
        <tissue evidence="4">Mixed pool</tissue>
    </source>
</reference>
<sequence>MKMREEIRSGVTKRYFPTLRIQSDSYYRCVIRQFSGSLYHHNNSLRVKGIDGLRVIDASVIPRTPNGNTQAATFMIAEKGADLIINGDNSWKNYDHFNEYENKLKNAKENGINEIFNSPNDSKAPHKYYSDPTSPPKRAAVPSPSPPPEVEQKQTLSPESTFLQYNDFEACEETMNVANFKHSAY</sequence>
<dbReference type="PANTHER" id="PTHR11552">
    <property type="entry name" value="GLUCOSE-METHANOL-CHOLINE GMC OXIDOREDUCTASE"/>
    <property type="match status" value="1"/>
</dbReference>
<gene>
    <name evidence="4" type="ORF">Ocin01_17467</name>
</gene>
<organism evidence="4 5">
    <name type="scientific">Orchesella cincta</name>
    <name type="common">Springtail</name>
    <name type="synonym">Podura cincta</name>
    <dbReference type="NCBI Taxonomy" id="48709"/>
    <lineage>
        <taxon>Eukaryota</taxon>
        <taxon>Metazoa</taxon>
        <taxon>Ecdysozoa</taxon>
        <taxon>Arthropoda</taxon>
        <taxon>Hexapoda</taxon>
        <taxon>Collembola</taxon>
        <taxon>Entomobryomorpha</taxon>
        <taxon>Entomobryoidea</taxon>
        <taxon>Orchesellidae</taxon>
        <taxon>Orchesellinae</taxon>
        <taxon>Orchesella</taxon>
    </lineage>
</organism>
<evidence type="ECO:0000313" key="4">
    <source>
        <dbReference type="EMBL" id="ODM89217.1"/>
    </source>
</evidence>
<dbReference type="PANTHER" id="PTHR11552:SF158">
    <property type="entry name" value="GH23626P-RELATED"/>
    <property type="match status" value="1"/>
</dbReference>
<keyword evidence="5" id="KW-1185">Reference proteome</keyword>
<comment type="caution">
    <text evidence="4">The sequence shown here is derived from an EMBL/GenBank/DDBJ whole genome shotgun (WGS) entry which is preliminary data.</text>
</comment>
<dbReference type="GO" id="GO:0050660">
    <property type="term" value="F:flavin adenine dinucleotide binding"/>
    <property type="evidence" value="ECO:0007669"/>
    <property type="project" value="InterPro"/>
</dbReference>